<dbReference type="PROSITE" id="PS51085">
    <property type="entry name" value="2FE2S_FER_2"/>
    <property type="match status" value="1"/>
</dbReference>
<evidence type="ECO:0000259" key="7">
    <source>
        <dbReference type="PROSITE" id="PS51085"/>
    </source>
</evidence>
<feature type="domain" description="2Fe-2S ferredoxin-type" evidence="7">
    <location>
        <begin position="4"/>
        <end position="80"/>
    </location>
</feature>
<dbReference type="PROSITE" id="PS00197">
    <property type="entry name" value="2FE2S_FER_1"/>
    <property type="match status" value="1"/>
</dbReference>
<comment type="pathway">
    <text evidence="6">Alkaloid degradation; nicotine degradation.</text>
</comment>
<dbReference type="InterPro" id="IPR036010">
    <property type="entry name" value="2Fe-2S_ferredoxin-like_sf"/>
</dbReference>
<accession>A0AAW4WXX5</accession>
<dbReference type="Gene3D" id="1.10.150.120">
    <property type="entry name" value="[2Fe-2S]-binding domain"/>
    <property type="match status" value="1"/>
</dbReference>
<dbReference type="InterPro" id="IPR002888">
    <property type="entry name" value="2Fe-2S-bd"/>
</dbReference>
<keyword evidence="4" id="KW-0408">Iron</keyword>
<dbReference type="GO" id="GO:0016491">
    <property type="term" value="F:oxidoreductase activity"/>
    <property type="evidence" value="ECO:0007669"/>
    <property type="project" value="UniProtKB-KW"/>
</dbReference>
<keyword evidence="3" id="KW-0560">Oxidoreductase</keyword>
<dbReference type="GO" id="GO:0051537">
    <property type="term" value="F:2 iron, 2 sulfur cluster binding"/>
    <property type="evidence" value="ECO:0007669"/>
    <property type="project" value="UniProtKB-KW"/>
</dbReference>
<dbReference type="Proteomes" id="UP001199296">
    <property type="component" value="Unassembled WGS sequence"/>
</dbReference>
<dbReference type="FunFam" id="1.10.150.120:FF:000003">
    <property type="entry name" value="Carbon monoxide dehydrogenase, small subunit"/>
    <property type="match status" value="1"/>
</dbReference>
<dbReference type="GO" id="GO:0046872">
    <property type="term" value="F:metal ion binding"/>
    <property type="evidence" value="ECO:0007669"/>
    <property type="project" value="UniProtKB-KW"/>
</dbReference>
<dbReference type="Pfam" id="PF01799">
    <property type="entry name" value="Fer2_2"/>
    <property type="match status" value="1"/>
</dbReference>
<dbReference type="Gene3D" id="3.10.20.30">
    <property type="match status" value="1"/>
</dbReference>
<name>A0AAW4WXX5_9FIRM</name>
<dbReference type="Pfam" id="PF00111">
    <property type="entry name" value="Fer2"/>
    <property type="match status" value="1"/>
</dbReference>
<evidence type="ECO:0000256" key="6">
    <source>
        <dbReference type="ARBA" id="ARBA00060707"/>
    </source>
</evidence>
<gene>
    <name evidence="8" type="ORF">LJ207_03060</name>
</gene>
<comment type="caution">
    <text evidence="8">The sequence shown here is derived from an EMBL/GenBank/DDBJ whole genome shotgun (WGS) entry which is preliminary data.</text>
</comment>
<keyword evidence="5" id="KW-0411">Iron-sulfur</keyword>
<evidence type="ECO:0000256" key="1">
    <source>
        <dbReference type="ARBA" id="ARBA00022714"/>
    </source>
</evidence>
<organism evidence="8 9">
    <name type="scientific">Halanaerobium polyolivorans</name>
    <dbReference type="NCBI Taxonomy" id="2886943"/>
    <lineage>
        <taxon>Bacteria</taxon>
        <taxon>Bacillati</taxon>
        <taxon>Bacillota</taxon>
        <taxon>Clostridia</taxon>
        <taxon>Halanaerobiales</taxon>
        <taxon>Halanaerobiaceae</taxon>
        <taxon>Halanaerobium</taxon>
    </lineage>
</organism>
<keyword evidence="2" id="KW-0479">Metal-binding</keyword>
<dbReference type="SUPFAM" id="SSF47741">
    <property type="entry name" value="CO dehydrogenase ISP C-domain like"/>
    <property type="match status" value="1"/>
</dbReference>
<dbReference type="InterPro" id="IPR006058">
    <property type="entry name" value="2Fe2S_fd_BS"/>
</dbReference>
<keyword evidence="1" id="KW-0001">2Fe-2S</keyword>
<evidence type="ECO:0000256" key="3">
    <source>
        <dbReference type="ARBA" id="ARBA00023002"/>
    </source>
</evidence>
<evidence type="ECO:0000256" key="4">
    <source>
        <dbReference type="ARBA" id="ARBA00023004"/>
    </source>
</evidence>
<dbReference type="FunFam" id="3.10.20.30:FF:000020">
    <property type="entry name" value="Xanthine dehydrogenase iron-sulfur subunit"/>
    <property type="match status" value="1"/>
</dbReference>
<dbReference type="InterPro" id="IPR001041">
    <property type="entry name" value="2Fe-2S_ferredoxin-type"/>
</dbReference>
<evidence type="ECO:0000313" key="8">
    <source>
        <dbReference type="EMBL" id="MCC3144299.1"/>
    </source>
</evidence>
<dbReference type="InterPro" id="IPR036884">
    <property type="entry name" value="2Fe-2S-bd_dom_sf"/>
</dbReference>
<evidence type="ECO:0000256" key="5">
    <source>
        <dbReference type="ARBA" id="ARBA00023014"/>
    </source>
</evidence>
<dbReference type="AlphaFoldDB" id="A0AAW4WXX5"/>
<keyword evidence="9" id="KW-1185">Reference proteome</keyword>
<dbReference type="InterPro" id="IPR012675">
    <property type="entry name" value="Beta-grasp_dom_sf"/>
</dbReference>
<dbReference type="RefSeq" id="WP_229343981.1">
    <property type="nucleotide sequence ID" value="NZ_JAJFAT010000003.1"/>
</dbReference>
<dbReference type="InterPro" id="IPR051452">
    <property type="entry name" value="Diverse_Oxidoreductases"/>
</dbReference>
<reference evidence="8 9" key="1">
    <citation type="submission" date="2021-10" db="EMBL/GenBank/DDBJ databases">
        <authorList>
            <person name="Grouzdev D.S."/>
            <person name="Pantiukh K.S."/>
            <person name="Krutkina M.S."/>
        </authorList>
    </citation>
    <scope>NUCLEOTIDE SEQUENCE [LARGE SCALE GENOMIC DNA]</scope>
    <source>
        <strain evidence="8 9">Z-7514</strain>
    </source>
</reference>
<protein>
    <submittedName>
        <fullName evidence="8">(2Fe-2S)-binding protein</fullName>
    </submittedName>
</protein>
<dbReference type="PANTHER" id="PTHR44379:SF8">
    <property type="entry name" value="XANTHINE DEHYDROGENASE IRON-SULFUR-BINDING SUBUNIT XDHC-RELATED"/>
    <property type="match status" value="1"/>
</dbReference>
<evidence type="ECO:0000313" key="9">
    <source>
        <dbReference type="Proteomes" id="UP001199296"/>
    </source>
</evidence>
<proteinExistence type="predicted"/>
<sequence>MAKLDVEITVNSKKYNLKVGSQERLLDTIRKELKLTGTKEGCSVGECGACTVIVDDKAVNSCMILTAQVDGSEIITVEGLESKKGLSPLQKAFVEKQAIQCGFCTPGMLMSALALLKNNPRPNKEKIKTALEGNLCRCTGYQQIIEAVETAAKEWGV</sequence>
<dbReference type="PANTHER" id="PTHR44379">
    <property type="entry name" value="OXIDOREDUCTASE WITH IRON-SULFUR SUBUNIT"/>
    <property type="match status" value="1"/>
</dbReference>
<evidence type="ECO:0000256" key="2">
    <source>
        <dbReference type="ARBA" id="ARBA00022723"/>
    </source>
</evidence>
<dbReference type="EMBL" id="JAJFAT010000003">
    <property type="protein sequence ID" value="MCC3144299.1"/>
    <property type="molecule type" value="Genomic_DNA"/>
</dbReference>
<dbReference type="SUPFAM" id="SSF54292">
    <property type="entry name" value="2Fe-2S ferredoxin-like"/>
    <property type="match status" value="1"/>
</dbReference>